<dbReference type="AlphaFoldDB" id="A0A4R3JGT7"/>
<dbReference type="CDD" id="cd05466">
    <property type="entry name" value="PBP2_LTTR_substrate"/>
    <property type="match status" value="1"/>
</dbReference>
<evidence type="ECO:0000256" key="4">
    <source>
        <dbReference type="ARBA" id="ARBA00023163"/>
    </source>
</evidence>
<evidence type="ECO:0000256" key="3">
    <source>
        <dbReference type="ARBA" id="ARBA00023125"/>
    </source>
</evidence>
<dbReference type="Pfam" id="PF03466">
    <property type="entry name" value="LysR_substrate"/>
    <property type="match status" value="1"/>
</dbReference>
<dbReference type="Proteomes" id="UP000295696">
    <property type="component" value="Unassembled WGS sequence"/>
</dbReference>
<protein>
    <submittedName>
        <fullName evidence="6">LysR family transcriptional regulator</fullName>
    </submittedName>
</protein>
<dbReference type="GO" id="GO:0003700">
    <property type="term" value="F:DNA-binding transcription factor activity"/>
    <property type="evidence" value="ECO:0007669"/>
    <property type="project" value="InterPro"/>
</dbReference>
<dbReference type="SUPFAM" id="SSF53850">
    <property type="entry name" value="Periplasmic binding protein-like II"/>
    <property type="match status" value="1"/>
</dbReference>
<comment type="similarity">
    <text evidence="1">Belongs to the LysR transcriptional regulatory family.</text>
</comment>
<evidence type="ECO:0000313" key="6">
    <source>
        <dbReference type="EMBL" id="TCS64446.1"/>
    </source>
</evidence>
<organism evidence="6 7">
    <name type="scientific">Primorskyibacter sedentarius</name>
    <dbReference type="NCBI Taxonomy" id="745311"/>
    <lineage>
        <taxon>Bacteria</taxon>
        <taxon>Pseudomonadati</taxon>
        <taxon>Pseudomonadota</taxon>
        <taxon>Alphaproteobacteria</taxon>
        <taxon>Rhodobacterales</taxon>
        <taxon>Roseobacteraceae</taxon>
        <taxon>Primorskyibacter</taxon>
    </lineage>
</organism>
<dbReference type="OrthoDB" id="8479357at2"/>
<accession>A0A4R3JGT7</accession>
<sequence length="308" mass="33798">MKLQQLRYFAAVYEMGSFSAAAEKVNATQSGLSMHVSQIEKRYDVLLFTRSSSGVTPTEAGRAFYLEAVKVLSSARQAEDRLKTLSGAVVGHLHIGLMPTFTRSVLTAVLLRMGTEYPEVRVSISEAYSGALADEVAEGRLEFAVVPASFDLNEGLESRAMGEDQECLVYARDRVLPVHDGGIRLREIDHLKLVVPGPTNARRQRIETYLSVNGIKLADKLELDTMHGTLDLVANSDWLSILPGILCLPDLDGDRRKVVPLADPPLSVNYMLIHARKQPLSLAAQAFVNVLQEELNSSLEIPPLSRGT</sequence>
<dbReference type="PROSITE" id="PS50931">
    <property type="entry name" value="HTH_LYSR"/>
    <property type="match status" value="1"/>
</dbReference>
<name>A0A4R3JGT7_9RHOB</name>
<keyword evidence="7" id="KW-1185">Reference proteome</keyword>
<comment type="caution">
    <text evidence="6">The sequence shown here is derived from an EMBL/GenBank/DDBJ whole genome shotgun (WGS) entry which is preliminary data.</text>
</comment>
<keyword evidence="3" id="KW-0238">DNA-binding</keyword>
<evidence type="ECO:0000259" key="5">
    <source>
        <dbReference type="PROSITE" id="PS50931"/>
    </source>
</evidence>
<dbReference type="GO" id="GO:0000976">
    <property type="term" value="F:transcription cis-regulatory region binding"/>
    <property type="evidence" value="ECO:0007669"/>
    <property type="project" value="TreeGrafter"/>
</dbReference>
<dbReference type="PANTHER" id="PTHR30126">
    <property type="entry name" value="HTH-TYPE TRANSCRIPTIONAL REGULATOR"/>
    <property type="match status" value="1"/>
</dbReference>
<evidence type="ECO:0000256" key="2">
    <source>
        <dbReference type="ARBA" id="ARBA00023015"/>
    </source>
</evidence>
<gene>
    <name evidence="6" type="ORF">EDD52_1056</name>
</gene>
<dbReference type="InterPro" id="IPR036390">
    <property type="entry name" value="WH_DNA-bd_sf"/>
</dbReference>
<dbReference type="PANTHER" id="PTHR30126:SF40">
    <property type="entry name" value="HTH-TYPE TRANSCRIPTIONAL REGULATOR GLTR"/>
    <property type="match status" value="1"/>
</dbReference>
<keyword evidence="2" id="KW-0805">Transcription regulation</keyword>
<evidence type="ECO:0000256" key="1">
    <source>
        <dbReference type="ARBA" id="ARBA00009437"/>
    </source>
</evidence>
<evidence type="ECO:0000313" key="7">
    <source>
        <dbReference type="Proteomes" id="UP000295696"/>
    </source>
</evidence>
<dbReference type="Pfam" id="PF00126">
    <property type="entry name" value="HTH_1"/>
    <property type="match status" value="1"/>
</dbReference>
<dbReference type="Gene3D" id="1.10.10.10">
    <property type="entry name" value="Winged helix-like DNA-binding domain superfamily/Winged helix DNA-binding domain"/>
    <property type="match status" value="1"/>
</dbReference>
<keyword evidence="4" id="KW-0804">Transcription</keyword>
<proteinExistence type="inferred from homology"/>
<dbReference type="EMBL" id="SLZU01000005">
    <property type="protein sequence ID" value="TCS64446.1"/>
    <property type="molecule type" value="Genomic_DNA"/>
</dbReference>
<reference evidence="6 7" key="1">
    <citation type="submission" date="2019-03" db="EMBL/GenBank/DDBJ databases">
        <title>Genomic Encyclopedia of Type Strains, Phase IV (KMG-IV): sequencing the most valuable type-strain genomes for metagenomic binning, comparative biology and taxonomic classification.</title>
        <authorList>
            <person name="Goeker M."/>
        </authorList>
    </citation>
    <scope>NUCLEOTIDE SEQUENCE [LARGE SCALE GENOMIC DNA]</scope>
    <source>
        <strain evidence="6 7">DSM 104836</strain>
    </source>
</reference>
<dbReference type="RefSeq" id="WP_132244161.1">
    <property type="nucleotide sequence ID" value="NZ_SLZU01000005.1"/>
</dbReference>
<dbReference type="InterPro" id="IPR005119">
    <property type="entry name" value="LysR_subst-bd"/>
</dbReference>
<dbReference type="Gene3D" id="3.40.190.290">
    <property type="match status" value="1"/>
</dbReference>
<dbReference type="InterPro" id="IPR036388">
    <property type="entry name" value="WH-like_DNA-bd_sf"/>
</dbReference>
<dbReference type="FunFam" id="1.10.10.10:FF:000001">
    <property type="entry name" value="LysR family transcriptional regulator"/>
    <property type="match status" value="1"/>
</dbReference>
<dbReference type="SUPFAM" id="SSF46785">
    <property type="entry name" value="Winged helix' DNA-binding domain"/>
    <property type="match status" value="1"/>
</dbReference>
<feature type="domain" description="HTH lysR-type" evidence="5">
    <location>
        <begin position="1"/>
        <end position="58"/>
    </location>
</feature>
<dbReference type="InterPro" id="IPR000847">
    <property type="entry name" value="LysR_HTH_N"/>
</dbReference>